<gene>
    <name evidence="1" type="ORF">SAMN04488053_102357</name>
</gene>
<proteinExistence type="predicted"/>
<evidence type="ECO:0000313" key="1">
    <source>
        <dbReference type="EMBL" id="SDN65627.1"/>
    </source>
</evidence>
<sequence>MEEVPVSLNEYAKQLLNASEFNTKKKCLVKTIEIKVKHLGFLSGANTEQLYNKAYEVGLVPGPISLAPHLRLEYLEQSEEESCNTVPNISNAPPGSITVASTPIVKEDEFPKGFYLRSVNGTLWLRGYAADELHIWEPDSSFIFVVRSKERKEVIKCEKRH</sequence>
<dbReference type="STRING" id="745820.SAMN04488053_102357"/>
<keyword evidence="2" id="KW-1185">Reference proteome</keyword>
<organism evidence="1 2">
    <name type="scientific">Alkalicoccus daliensis</name>
    <dbReference type="NCBI Taxonomy" id="745820"/>
    <lineage>
        <taxon>Bacteria</taxon>
        <taxon>Bacillati</taxon>
        <taxon>Bacillota</taxon>
        <taxon>Bacilli</taxon>
        <taxon>Bacillales</taxon>
        <taxon>Bacillaceae</taxon>
        <taxon>Alkalicoccus</taxon>
    </lineage>
</organism>
<dbReference type="RefSeq" id="WP_425284428.1">
    <property type="nucleotide sequence ID" value="NZ_FNIL01000002.1"/>
</dbReference>
<dbReference type="AlphaFoldDB" id="A0A1H0D615"/>
<reference evidence="2" key="1">
    <citation type="submission" date="2016-10" db="EMBL/GenBank/DDBJ databases">
        <authorList>
            <person name="Varghese N."/>
            <person name="Submissions S."/>
        </authorList>
    </citation>
    <scope>NUCLEOTIDE SEQUENCE [LARGE SCALE GENOMIC DNA]</scope>
    <source>
        <strain evidence="2">CGMCC 1.10369</strain>
    </source>
</reference>
<evidence type="ECO:0008006" key="3">
    <source>
        <dbReference type="Google" id="ProtNLM"/>
    </source>
</evidence>
<accession>A0A1H0D615</accession>
<name>A0A1H0D615_9BACI</name>
<protein>
    <recommendedName>
        <fullName evidence="3">Helicase</fullName>
    </recommendedName>
</protein>
<dbReference type="EMBL" id="FNIL01000002">
    <property type="protein sequence ID" value="SDN65627.1"/>
    <property type="molecule type" value="Genomic_DNA"/>
</dbReference>
<dbReference type="Proteomes" id="UP000198778">
    <property type="component" value="Unassembled WGS sequence"/>
</dbReference>
<evidence type="ECO:0000313" key="2">
    <source>
        <dbReference type="Proteomes" id="UP000198778"/>
    </source>
</evidence>